<dbReference type="Proteomes" id="UP001162800">
    <property type="component" value="Chromosome"/>
</dbReference>
<sequence>MNKLVTPLSVNSVALTCDFLRAQPGIHGFTNFQQRNLAWLAKVTGASSTWESWGIKTDIITAPTEPKNFRGSLGSDNLYSEYLENPDQAWASTYDNDSLQVFPGILNSLLMHDLVVGFELPPTLKRALDKEGKRYISFYIHPVRFLRDLCFLVTTNCTDIAKLIAQDEVASHEIYYQARRFSALFSRLQLPALSFPENVPVLIGQTERDSVLIRDGRFITWADYDNALAQTLEPYSEVIFLEHPYRKNSAVNTEYLRGRHGKTVISFRGNSYGVIFSQVESPFFLTLSSSLGIEAQCAGKKCTFLSSDPCKKFILDGVDVPNAAMVSHAVLQDEFWRTIFSTQYQKKKVRENAFALGDHFIRNSLESWAFRPLQFGAKIDPVRKLILPSATVSENRLAAVSTELRGEATGRGDQPFIHGCKEHSWGTVEILSKPFAKGPPTKIDFSEPSVSHYLVEGFHKPESWGVWSCEKDAKIVLPLDISEASEVQIKITIGVKVLPEILDQAPVLQITMAGSEIGFVLFRKSAKNDQTIHFTRHINYPVCQLEFSVSHTGSPALLSRSADQRILGFGIFELSVEILAIPANTHVGSIDVPHNIILGGGPDQGVDDSVQRTQ</sequence>
<keyword evidence="2" id="KW-1185">Reference proteome</keyword>
<proteinExistence type="predicted"/>
<dbReference type="EMBL" id="CP106881">
    <property type="protein sequence ID" value="UYG50134.1"/>
    <property type="molecule type" value="Genomic_DNA"/>
</dbReference>
<dbReference type="RefSeq" id="WP_231042901.1">
    <property type="nucleotide sequence ID" value="NZ_CP106881.1"/>
</dbReference>
<protein>
    <recommendedName>
        <fullName evidence="3">Capsular polysaccharide biosynthesis protein</fullName>
    </recommendedName>
</protein>
<name>A0ABY6G6N2_9BURK</name>
<evidence type="ECO:0000313" key="2">
    <source>
        <dbReference type="Proteomes" id="UP001162800"/>
    </source>
</evidence>
<evidence type="ECO:0008006" key="3">
    <source>
        <dbReference type="Google" id="ProtNLM"/>
    </source>
</evidence>
<evidence type="ECO:0000313" key="1">
    <source>
        <dbReference type="EMBL" id="UYG50134.1"/>
    </source>
</evidence>
<gene>
    <name evidence="1" type="ORF">M9799_08340</name>
</gene>
<accession>A0ABY6G6N2</accession>
<organism evidence="1 2">
    <name type="scientific">Comamonas endophytica</name>
    <dbReference type="NCBI Taxonomy" id="2949090"/>
    <lineage>
        <taxon>Bacteria</taxon>
        <taxon>Pseudomonadati</taxon>
        <taxon>Pseudomonadota</taxon>
        <taxon>Betaproteobacteria</taxon>
        <taxon>Burkholderiales</taxon>
        <taxon>Comamonadaceae</taxon>
        <taxon>Comamonas</taxon>
    </lineage>
</organism>
<reference evidence="1" key="1">
    <citation type="submission" date="2022-09" db="EMBL/GenBank/DDBJ databases">
        <title>The complete genome of Acidovorax sp. 5MLIR.</title>
        <authorList>
            <person name="Liu L."/>
            <person name="Yue J."/>
            <person name="Yang F."/>
            <person name="Yuan J."/>
            <person name="Li L."/>
        </authorList>
    </citation>
    <scope>NUCLEOTIDE SEQUENCE</scope>
    <source>
        <strain evidence="1">5MLIR</strain>
    </source>
</reference>